<dbReference type="Proteomes" id="UP001597131">
    <property type="component" value="Unassembled WGS sequence"/>
</dbReference>
<reference evidence="3" key="1">
    <citation type="journal article" date="2019" name="Int. J. Syst. Evol. Microbiol.">
        <title>The Global Catalogue of Microorganisms (GCM) 10K type strain sequencing project: providing services to taxonomists for standard genome sequencing and annotation.</title>
        <authorList>
            <consortium name="The Broad Institute Genomics Platform"/>
            <consortium name="The Broad Institute Genome Sequencing Center for Infectious Disease"/>
            <person name="Wu L."/>
            <person name="Ma J."/>
        </authorList>
    </citation>
    <scope>NUCLEOTIDE SEQUENCE [LARGE SCALE GENOMIC DNA]</scope>
    <source>
        <strain evidence="3">CCUG 64793</strain>
    </source>
</reference>
<evidence type="ECO:0000313" key="3">
    <source>
        <dbReference type="Proteomes" id="UP001597131"/>
    </source>
</evidence>
<evidence type="ECO:0008006" key="4">
    <source>
        <dbReference type="Google" id="ProtNLM"/>
    </source>
</evidence>
<keyword evidence="3" id="KW-1185">Reference proteome</keyword>
<dbReference type="RefSeq" id="WP_380744425.1">
    <property type="nucleotide sequence ID" value="NZ_JBHTLI010000001.1"/>
</dbReference>
<organism evidence="2 3">
    <name type="scientific">Salegentibacter chungangensis</name>
    <dbReference type="NCBI Taxonomy" id="1335724"/>
    <lineage>
        <taxon>Bacteria</taxon>
        <taxon>Pseudomonadati</taxon>
        <taxon>Bacteroidota</taxon>
        <taxon>Flavobacteriia</taxon>
        <taxon>Flavobacteriales</taxon>
        <taxon>Flavobacteriaceae</taxon>
        <taxon>Salegentibacter</taxon>
    </lineage>
</organism>
<gene>
    <name evidence="2" type="ORF">ACFQ3Q_07440</name>
</gene>
<keyword evidence="1" id="KW-0732">Signal</keyword>
<evidence type="ECO:0000313" key="2">
    <source>
        <dbReference type="EMBL" id="MFD1095574.1"/>
    </source>
</evidence>
<feature type="chain" id="PRO_5045497387" description="TPM domain-containing protein" evidence="1">
    <location>
        <begin position="20"/>
        <end position="206"/>
    </location>
</feature>
<feature type="signal peptide" evidence="1">
    <location>
        <begin position="1"/>
        <end position="19"/>
    </location>
</feature>
<proteinExistence type="predicted"/>
<name>A0ABW3NTH1_9FLAO</name>
<evidence type="ECO:0000256" key="1">
    <source>
        <dbReference type="SAM" id="SignalP"/>
    </source>
</evidence>
<sequence length="206" mass="24180">MNKLIFFSLFLLFCAKVTAQDKITIQSGKSYPENQQGISEFYFVHQTFADAFYMTDLYKQLSDDQMFNILNKVYHSVTANNKVLAIIEQDKGPAARLGFQIFKNTEIGDILVLGTNFNSKKRIFEKEVDPNQSIYRWYAIKKNKLVYRKDLYSKEAEEKARNENAYSLIDMYLFDDNFENDKQVKHLIDELLSNTNDEVDKLYAYC</sequence>
<comment type="caution">
    <text evidence="2">The sequence shown here is derived from an EMBL/GenBank/DDBJ whole genome shotgun (WGS) entry which is preliminary data.</text>
</comment>
<protein>
    <recommendedName>
        <fullName evidence="4">TPM domain-containing protein</fullName>
    </recommendedName>
</protein>
<accession>A0ABW3NTH1</accession>
<dbReference type="EMBL" id="JBHTLI010000001">
    <property type="protein sequence ID" value="MFD1095574.1"/>
    <property type="molecule type" value="Genomic_DNA"/>
</dbReference>